<dbReference type="EMBL" id="ABCC02000039">
    <property type="protein sequence ID" value="EDP14429.1"/>
    <property type="molecule type" value="Genomic_DNA"/>
</dbReference>
<accession>A8RXW8</accession>
<reference evidence="1 2" key="1">
    <citation type="submission" date="2007-08" db="EMBL/GenBank/DDBJ databases">
        <authorList>
            <person name="Fulton L."/>
            <person name="Clifton S."/>
            <person name="Fulton B."/>
            <person name="Xu J."/>
            <person name="Minx P."/>
            <person name="Pepin K.H."/>
            <person name="Johnson M."/>
            <person name="Thiruvilangam P."/>
            <person name="Bhonagiri V."/>
            <person name="Nash W.E."/>
            <person name="Mardis E.R."/>
            <person name="Wilson R.K."/>
        </authorList>
    </citation>
    <scope>NUCLEOTIDE SEQUENCE [LARGE SCALE GENOMIC DNA]</scope>
    <source>
        <strain evidence="2">ATCC BAA-613 / DSM 15670 / CCUG 46953 / JCM 12243 / WAL 16351</strain>
    </source>
</reference>
<reference evidence="1 2" key="2">
    <citation type="submission" date="2007-09" db="EMBL/GenBank/DDBJ databases">
        <title>Draft genome sequence of Clostridium bolteae (ATCC BAA-613).</title>
        <authorList>
            <person name="Sudarsanam P."/>
            <person name="Ley R."/>
            <person name="Guruge J."/>
            <person name="Turnbaugh P.J."/>
            <person name="Mahowald M."/>
            <person name="Liep D."/>
            <person name="Gordon J."/>
        </authorList>
    </citation>
    <scope>NUCLEOTIDE SEQUENCE [LARGE SCALE GENOMIC DNA]</scope>
    <source>
        <strain evidence="2">ATCC BAA-613 / DSM 15670 / CCUG 46953 / JCM 12243 / WAL 16351</strain>
    </source>
</reference>
<evidence type="ECO:0000313" key="2">
    <source>
        <dbReference type="Proteomes" id="UP000005396"/>
    </source>
</evidence>
<sequence>MDRSFLYAVQKYLESLKFFHEILRKWIDKFLCMGYNLFILYKKNRKAMDKYWISCHFATQTYGPSYSRRHICAN</sequence>
<dbReference type="PaxDb" id="411902-CLOBOL_04971"/>
<evidence type="ECO:0000313" key="1">
    <source>
        <dbReference type="EMBL" id="EDP14429.1"/>
    </source>
</evidence>
<dbReference type="AlphaFoldDB" id="A8RXW8"/>
<protein>
    <submittedName>
        <fullName evidence="1">Uncharacterized protein</fullName>
    </submittedName>
</protein>
<comment type="caution">
    <text evidence="1">The sequence shown here is derived from an EMBL/GenBank/DDBJ whole genome shotgun (WGS) entry which is preliminary data.</text>
</comment>
<gene>
    <name evidence="1" type="ORF">CLOBOL_04971</name>
</gene>
<name>A8RXW8_ENTBW</name>
<proteinExistence type="predicted"/>
<dbReference type="HOGENOM" id="CLU_2681144_0_0_9"/>
<organism evidence="1 2">
    <name type="scientific">Enterocloster bolteae (strain ATCC BAA-613 / DSM 15670 / CCUG 46953 / JCM 12243 / WAL 16351)</name>
    <name type="common">Clostridium bolteae</name>
    <dbReference type="NCBI Taxonomy" id="411902"/>
    <lineage>
        <taxon>Bacteria</taxon>
        <taxon>Bacillati</taxon>
        <taxon>Bacillota</taxon>
        <taxon>Clostridia</taxon>
        <taxon>Lachnospirales</taxon>
        <taxon>Lachnospiraceae</taxon>
        <taxon>Enterocloster</taxon>
    </lineage>
</organism>
<dbReference type="Proteomes" id="UP000005396">
    <property type="component" value="Unassembled WGS sequence"/>
</dbReference>